<name>A0A7X7R966_9RHOO</name>
<organism evidence="2 3">
    <name type="scientific">Thauera phenolivorans</name>
    <dbReference type="NCBI Taxonomy" id="1792543"/>
    <lineage>
        <taxon>Bacteria</taxon>
        <taxon>Pseudomonadati</taxon>
        <taxon>Pseudomonadota</taxon>
        <taxon>Betaproteobacteria</taxon>
        <taxon>Rhodocyclales</taxon>
        <taxon>Zoogloeaceae</taxon>
        <taxon>Thauera</taxon>
    </lineage>
</organism>
<gene>
    <name evidence="2" type="ORF">GX576_13150</name>
</gene>
<proteinExistence type="predicted"/>
<dbReference type="RefSeq" id="WP_068809334.1">
    <property type="nucleotide sequence ID" value="NZ_MBFM01000005.1"/>
</dbReference>
<evidence type="ECO:0008006" key="4">
    <source>
        <dbReference type="Google" id="ProtNLM"/>
    </source>
</evidence>
<dbReference type="AlphaFoldDB" id="A0A7X7R966"/>
<evidence type="ECO:0000313" key="3">
    <source>
        <dbReference type="Proteomes" id="UP000536534"/>
    </source>
</evidence>
<keyword evidence="1" id="KW-1133">Transmembrane helix</keyword>
<accession>A0A7X7R966</accession>
<sequence length="191" mass="19457">MGLRRNAPAALALDLAAGRRRPGWLGWLLLALGALALAFELLGFAAARADLAERAAIVARLRAELRVNEAARGAGGATAEAERALEAAPARKVAAQLQADWPGLFGSIGAAPAGEVGLLALNADAARGGLRLSGQARSLEAAFAYVGALEAGGAGGALREARIDSHEWVEAGGMTVLAFTASALWGGEERR</sequence>
<comment type="caution">
    <text evidence="2">The sequence shown here is derived from an EMBL/GenBank/DDBJ whole genome shotgun (WGS) entry which is preliminary data.</text>
</comment>
<dbReference type="EMBL" id="JAAYYV010000365">
    <property type="protein sequence ID" value="NLF55319.1"/>
    <property type="molecule type" value="Genomic_DNA"/>
</dbReference>
<feature type="transmembrane region" description="Helical" evidence="1">
    <location>
        <begin position="24"/>
        <end position="47"/>
    </location>
</feature>
<evidence type="ECO:0000313" key="2">
    <source>
        <dbReference type="EMBL" id="NLF55319.1"/>
    </source>
</evidence>
<keyword evidence="1" id="KW-0472">Membrane</keyword>
<reference evidence="2 3" key="1">
    <citation type="journal article" date="2020" name="Biotechnol. Biofuels">
        <title>New insights from the biogas microbiome by comprehensive genome-resolved metagenomics of nearly 1600 species originating from multiple anaerobic digesters.</title>
        <authorList>
            <person name="Campanaro S."/>
            <person name="Treu L."/>
            <person name="Rodriguez-R L.M."/>
            <person name="Kovalovszki A."/>
            <person name="Ziels R.M."/>
            <person name="Maus I."/>
            <person name="Zhu X."/>
            <person name="Kougias P.G."/>
            <person name="Basile A."/>
            <person name="Luo G."/>
            <person name="Schluter A."/>
            <person name="Konstantinidis K.T."/>
            <person name="Angelidaki I."/>
        </authorList>
    </citation>
    <scope>NUCLEOTIDE SEQUENCE [LARGE SCALE GENOMIC DNA]</scope>
    <source>
        <strain evidence="2">AS06rmzACSIP_256</strain>
    </source>
</reference>
<keyword evidence="1" id="KW-0812">Transmembrane</keyword>
<evidence type="ECO:0000256" key="1">
    <source>
        <dbReference type="SAM" id="Phobius"/>
    </source>
</evidence>
<dbReference type="OrthoDB" id="9180654at2"/>
<dbReference type="Proteomes" id="UP000536534">
    <property type="component" value="Unassembled WGS sequence"/>
</dbReference>
<protein>
    <recommendedName>
        <fullName evidence="4">PilN domain-containing protein</fullName>
    </recommendedName>
</protein>